<dbReference type="GO" id="GO:0009279">
    <property type="term" value="C:cell outer membrane"/>
    <property type="evidence" value="ECO:0007669"/>
    <property type="project" value="UniProtKB-SubCell"/>
</dbReference>
<keyword evidence="11 14" id="KW-0472">Membrane</keyword>
<comment type="subcellular location">
    <subcellularLocation>
        <location evidence="1 14">Cell outer membrane</location>
        <topology evidence="1 14">Multi-pass membrane protein</topology>
    </subcellularLocation>
</comment>
<keyword evidence="12 18" id="KW-0675">Receptor</keyword>
<evidence type="ECO:0000256" key="15">
    <source>
        <dbReference type="RuleBase" id="RU003357"/>
    </source>
</evidence>
<dbReference type="RefSeq" id="WP_025371919.1">
    <property type="nucleotide sequence ID" value="NZ_CP003915.1"/>
</dbReference>
<evidence type="ECO:0000256" key="8">
    <source>
        <dbReference type="ARBA" id="ARBA00023004"/>
    </source>
</evidence>
<dbReference type="InterPro" id="IPR036942">
    <property type="entry name" value="Beta-barrel_TonB_sf"/>
</dbReference>
<reference evidence="18 19" key="1">
    <citation type="journal article" date="2014" name="Microbiology">
        <title>Unravelling the complete genome sequence of Advenella mimigardefordensis strain DPN7T and novel insights in the catabolism of the xenobiotic polythioester precursor 3,3'-dithiodipropionate.</title>
        <authorList>
            <person name="Wubbeler J.H."/>
            <person name="Hiessl S."/>
            <person name="Schuldes J."/>
            <person name="Thurmer A."/>
            <person name="Daniel R."/>
            <person name="Steinbuchel A."/>
        </authorList>
    </citation>
    <scope>NUCLEOTIDE SEQUENCE [LARGE SCALE GENOMIC DNA]</scope>
    <source>
        <strain evidence="19">DSM 17166 / LMG 22922 / DPN7</strain>
    </source>
</reference>
<name>W0P8X2_ADVMD</name>
<dbReference type="OrthoDB" id="8670144at2"/>
<dbReference type="eggNOG" id="COG4771">
    <property type="taxonomic scope" value="Bacteria"/>
</dbReference>
<dbReference type="STRING" id="1247726.MIM_c11930"/>
<dbReference type="HOGENOM" id="CLU_015930_1_0_4"/>
<evidence type="ECO:0000259" key="16">
    <source>
        <dbReference type="Pfam" id="PF00593"/>
    </source>
</evidence>
<evidence type="ECO:0000256" key="4">
    <source>
        <dbReference type="ARBA" id="ARBA00022452"/>
    </source>
</evidence>
<dbReference type="FunFam" id="2.40.170.20:FF:000007">
    <property type="entry name" value="Ferric aerobactin receptor"/>
    <property type="match status" value="1"/>
</dbReference>
<keyword evidence="3 14" id="KW-0813">Transport</keyword>
<evidence type="ECO:0000256" key="11">
    <source>
        <dbReference type="ARBA" id="ARBA00023136"/>
    </source>
</evidence>
<dbReference type="CDD" id="cd01347">
    <property type="entry name" value="ligand_gated_channel"/>
    <property type="match status" value="1"/>
</dbReference>
<organism evidence="18 19">
    <name type="scientific">Advenella mimigardefordensis (strain DSM 17166 / LMG 22922 / DPN7)</name>
    <dbReference type="NCBI Taxonomy" id="1247726"/>
    <lineage>
        <taxon>Bacteria</taxon>
        <taxon>Pseudomonadati</taxon>
        <taxon>Pseudomonadota</taxon>
        <taxon>Betaproteobacteria</taxon>
        <taxon>Burkholderiales</taxon>
        <taxon>Alcaligenaceae</taxon>
    </lineage>
</organism>
<dbReference type="EMBL" id="CP003915">
    <property type="protein sequence ID" value="AHG63289.1"/>
    <property type="molecule type" value="Genomic_DNA"/>
</dbReference>
<dbReference type="InterPro" id="IPR012910">
    <property type="entry name" value="Plug_dom"/>
</dbReference>
<evidence type="ECO:0000256" key="12">
    <source>
        <dbReference type="ARBA" id="ARBA00023170"/>
    </source>
</evidence>
<evidence type="ECO:0000256" key="3">
    <source>
        <dbReference type="ARBA" id="ARBA00022448"/>
    </source>
</evidence>
<accession>W0P8X2</accession>
<keyword evidence="6 14" id="KW-0812">Transmembrane</keyword>
<gene>
    <name evidence="18" type="ORF">MIM_c11930</name>
</gene>
<proteinExistence type="inferred from homology"/>
<keyword evidence="5" id="KW-0410">Iron transport</keyword>
<keyword evidence="13 14" id="KW-0998">Cell outer membrane</keyword>
<dbReference type="Gene3D" id="2.170.130.10">
    <property type="entry name" value="TonB-dependent receptor, plug domain"/>
    <property type="match status" value="1"/>
</dbReference>
<dbReference type="PATRIC" id="fig|1247726.3.peg.1314"/>
<comment type="similarity">
    <text evidence="2 14 15">Belongs to the TonB-dependent receptor family.</text>
</comment>
<dbReference type="Pfam" id="PF00593">
    <property type="entry name" value="TonB_dep_Rec_b-barrel"/>
    <property type="match status" value="1"/>
</dbReference>
<evidence type="ECO:0000256" key="14">
    <source>
        <dbReference type="PROSITE-ProRule" id="PRU01360"/>
    </source>
</evidence>
<evidence type="ECO:0000256" key="2">
    <source>
        <dbReference type="ARBA" id="ARBA00009810"/>
    </source>
</evidence>
<feature type="domain" description="TonB-dependent receptor-like beta-barrel" evidence="16">
    <location>
        <begin position="249"/>
        <end position="693"/>
    </location>
</feature>
<dbReference type="GO" id="GO:0038023">
    <property type="term" value="F:signaling receptor activity"/>
    <property type="evidence" value="ECO:0007669"/>
    <property type="project" value="InterPro"/>
</dbReference>
<evidence type="ECO:0000256" key="7">
    <source>
        <dbReference type="ARBA" id="ARBA00022729"/>
    </source>
</evidence>
<dbReference type="PROSITE" id="PS52016">
    <property type="entry name" value="TONB_DEPENDENT_REC_3"/>
    <property type="match status" value="1"/>
</dbReference>
<evidence type="ECO:0000256" key="1">
    <source>
        <dbReference type="ARBA" id="ARBA00004571"/>
    </source>
</evidence>
<evidence type="ECO:0000313" key="19">
    <source>
        <dbReference type="Proteomes" id="UP000019095"/>
    </source>
</evidence>
<dbReference type="NCBIfam" id="TIGR01783">
    <property type="entry name" value="TonB-siderophor"/>
    <property type="match status" value="1"/>
</dbReference>
<dbReference type="Pfam" id="PF07715">
    <property type="entry name" value="Plug"/>
    <property type="match status" value="1"/>
</dbReference>
<keyword evidence="10 15" id="KW-0798">TonB box</keyword>
<dbReference type="AlphaFoldDB" id="W0P8X2"/>
<dbReference type="Proteomes" id="UP000019095">
    <property type="component" value="Chromosome"/>
</dbReference>
<evidence type="ECO:0000259" key="17">
    <source>
        <dbReference type="Pfam" id="PF07715"/>
    </source>
</evidence>
<dbReference type="SUPFAM" id="SSF56935">
    <property type="entry name" value="Porins"/>
    <property type="match status" value="1"/>
</dbReference>
<keyword evidence="19" id="KW-1185">Reference proteome</keyword>
<evidence type="ECO:0000256" key="6">
    <source>
        <dbReference type="ARBA" id="ARBA00022692"/>
    </source>
</evidence>
<keyword evidence="7" id="KW-0732">Signal</keyword>
<dbReference type="InterPro" id="IPR037066">
    <property type="entry name" value="Plug_dom_sf"/>
</dbReference>
<dbReference type="PANTHER" id="PTHR30069:SF42">
    <property type="entry name" value="FERRIC AEROBACTIN RECEPTOR"/>
    <property type="match status" value="1"/>
</dbReference>
<dbReference type="InterPro" id="IPR039426">
    <property type="entry name" value="TonB-dep_rcpt-like"/>
</dbReference>
<keyword evidence="9" id="KW-0406">Ion transport</keyword>
<evidence type="ECO:0000256" key="5">
    <source>
        <dbReference type="ARBA" id="ARBA00022496"/>
    </source>
</evidence>
<keyword evidence="8" id="KW-0408">Iron</keyword>
<dbReference type="GO" id="GO:0044718">
    <property type="term" value="P:siderophore transmembrane transport"/>
    <property type="evidence" value="ECO:0007669"/>
    <property type="project" value="TreeGrafter"/>
</dbReference>
<dbReference type="InterPro" id="IPR010105">
    <property type="entry name" value="TonB_sidphr_rcpt"/>
</dbReference>
<sequence>MAKNKHRLLSLPTTLALLFGIFPGSLLWAQDAESEALPTEKLEPIVAVASATPRSIEEIAATVWFIDSKRIAQSSAMGKTLGQILGDEIPGLDASSGGRTNNGQNLRGRGILVMIDGVSLNSSRQISRQLDSIYPNNIERVEVLSGASAVYGGGATGGIINIVTKKSDSGIQGSFSVNGVSGFKGGQDGDYSMSAEVSGGNERMSARGAISLGRNRATYNADGELIVPDITQGSLQYNRTADIMGSTRFNFDNDKALDLSVQYYESKQRNRYGLNFGKNFKSFPNFEISDGYEADRQGATRRWAINAQYSDQDFLGHRWYSQLSWRREVLDFIPFIYTRPAPYFAASQQTTSVLSARTALEKQWNNLKFTYGFDGYIDRLDSNQIIFDRKMSAASGGLINERYKEIGRYPGTRVSSAAGFLQLDYAISPQWQVSGGYRYQYLKNRIDDFIGAAQQTRLALGLGRSADHIAGGTNSYRVGLWNLGTVYKFSPQTRLWANFSQGFELPDPAKFYGQGKYVFSQGHYKLVNGSNVSGSRLKGIKTDSFEVGGRYADSSAEAQISAFYSISDGSIDYDRKTLLITQSDNKKRIFGVDGKVSYWLTKQLQLGGLGHYVNTRIKSGDRWAKASITDASPSKASVWALWRTGTFDAKIQANRIFSMEDGSGHRLNGYTTVDASYLQQLGRGEITIGIQNLFNKKYTTVWGQRAKVFYAVGGIPESMFDYQGRGRTFSLGYTYAF</sequence>
<evidence type="ECO:0000256" key="13">
    <source>
        <dbReference type="ARBA" id="ARBA00023237"/>
    </source>
</evidence>
<dbReference type="InterPro" id="IPR000531">
    <property type="entry name" value="Beta-barrel_TonB"/>
</dbReference>
<protein>
    <submittedName>
        <fullName evidence="18">Putative rhizobactin receptor</fullName>
    </submittedName>
</protein>
<dbReference type="PANTHER" id="PTHR30069">
    <property type="entry name" value="TONB-DEPENDENT OUTER MEMBRANE RECEPTOR"/>
    <property type="match status" value="1"/>
</dbReference>
<keyword evidence="4 14" id="KW-1134">Transmembrane beta strand</keyword>
<evidence type="ECO:0000256" key="9">
    <source>
        <dbReference type="ARBA" id="ARBA00023065"/>
    </source>
</evidence>
<dbReference type="Gene3D" id="2.40.170.20">
    <property type="entry name" value="TonB-dependent receptor, beta-barrel domain"/>
    <property type="match status" value="1"/>
</dbReference>
<evidence type="ECO:0000313" key="18">
    <source>
        <dbReference type="EMBL" id="AHG63289.1"/>
    </source>
</evidence>
<dbReference type="KEGG" id="amim:MIM_c11930"/>
<dbReference type="GO" id="GO:0015344">
    <property type="term" value="F:siderophore uptake transmembrane transporter activity"/>
    <property type="evidence" value="ECO:0007669"/>
    <property type="project" value="TreeGrafter"/>
</dbReference>
<evidence type="ECO:0000256" key="10">
    <source>
        <dbReference type="ARBA" id="ARBA00023077"/>
    </source>
</evidence>
<feature type="domain" description="TonB-dependent receptor plug" evidence="17">
    <location>
        <begin position="57"/>
        <end position="159"/>
    </location>
</feature>